<reference evidence="2 3" key="1">
    <citation type="submission" date="2020-07" db="EMBL/GenBank/DDBJ databases">
        <title>Sequencing the genomes of 1000 actinobacteria strains.</title>
        <authorList>
            <person name="Klenk H.-P."/>
        </authorList>
    </citation>
    <scope>NUCLEOTIDE SEQUENCE [LARGE SCALE GENOMIC DNA]</scope>
    <source>
        <strain evidence="2 3">DSM 100723</strain>
    </source>
</reference>
<evidence type="ECO:0000313" key="2">
    <source>
        <dbReference type="EMBL" id="MBA8795114.1"/>
    </source>
</evidence>
<evidence type="ECO:0008006" key="4">
    <source>
        <dbReference type="Google" id="ProtNLM"/>
    </source>
</evidence>
<gene>
    <name evidence="2" type="ORF">FHX74_002742</name>
</gene>
<evidence type="ECO:0000313" key="3">
    <source>
        <dbReference type="Proteomes" id="UP000523079"/>
    </source>
</evidence>
<proteinExistence type="predicted"/>
<evidence type="ECO:0000256" key="1">
    <source>
        <dbReference type="SAM" id="MobiDB-lite"/>
    </source>
</evidence>
<keyword evidence="3" id="KW-1185">Reference proteome</keyword>
<dbReference type="EMBL" id="JACGWT010000004">
    <property type="protein sequence ID" value="MBA8795114.1"/>
    <property type="molecule type" value="Genomic_DNA"/>
</dbReference>
<feature type="region of interest" description="Disordered" evidence="1">
    <location>
        <begin position="223"/>
        <end position="262"/>
    </location>
</feature>
<sequence>MPTAGQRGPADLAYRAGSDLDLLTRDLHRAHDAFVATGTPGAPLRPLVLESWRRCVSSGLDPEQTEAPWELDDAELARIRAEHPLFAAMPVVRRLLVDSAAEAGMLVAVSDAAGRLLWVEGSHRLRSLAEGIAFAPGANWSETAAGTNAPGTALALDAPVQIFGAEHLARPVTPWSCSAAPVHDPDTGALLGVLDLTGGPDVAAPQGLALVRATVAAVESELRLDRLTRPHPPTGSRPPATRSGHAVRGPGRRRPTQPDDVPATLTVLGRRRGLVRTAGTDDATTVELGLRHSEILVLLAAAGAGLSGDELAVRLSEEEMSAVTVRAEMSRLRSVLPGVRTASRPYRLESSVRTDLEEVRDELRAGRLRSAVAHYPGPVLPWSLAPGVVDLRDRLHHELRRALLTSGDPDALLGFADTEHGRDDLEVWRAALAALPAGSPRYAQVASHVDDLAVALA</sequence>
<dbReference type="AlphaFoldDB" id="A0A7W3ITT4"/>
<protein>
    <recommendedName>
        <fullName evidence="4">GAF domain-containing protein</fullName>
    </recommendedName>
</protein>
<name>A0A7W3ITT4_9ACTN</name>
<dbReference type="Gene3D" id="3.30.450.40">
    <property type="match status" value="1"/>
</dbReference>
<organism evidence="2 3">
    <name type="scientific">Microlunatus kandeliicorticis</name>
    <dbReference type="NCBI Taxonomy" id="1759536"/>
    <lineage>
        <taxon>Bacteria</taxon>
        <taxon>Bacillati</taxon>
        <taxon>Actinomycetota</taxon>
        <taxon>Actinomycetes</taxon>
        <taxon>Propionibacteriales</taxon>
        <taxon>Propionibacteriaceae</taxon>
        <taxon>Microlunatus</taxon>
    </lineage>
</organism>
<comment type="caution">
    <text evidence="2">The sequence shown here is derived from an EMBL/GenBank/DDBJ whole genome shotgun (WGS) entry which is preliminary data.</text>
</comment>
<dbReference type="RefSeq" id="WP_182560712.1">
    <property type="nucleotide sequence ID" value="NZ_JACGWT010000004.1"/>
</dbReference>
<dbReference type="InterPro" id="IPR029016">
    <property type="entry name" value="GAF-like_dom_sf"/>
</dbReference>
<accession>A0A7W3ITT4</accession>
<dbReference type="Proteomes" id="UP000523079">
    <property type="component" value="Unassembled WGS sequence"/>
</dbReference>